<keyword evidence="2" id="KW-1185">Reference proteome</keyword>
<dbReference type="RefSeq" id="YP_009042627.1">
    <property type="nucleotide sequence ID" value="NC_024355.1"/>
</dbReference>
<proteinExistence type="predicted"/>
<dbReference type="Pfam" id="PF13479">
    <property type="entry name" value="AAA_24"/>
    <property type="match status" value="1"/>
</dbReference>
<reference evidence="1 2" key="1">
    <citation type="journal article" date="2014" name="Genome Announc.">
        <title>Complete Genome Sequence of a Staphylococcus epidermidis Bacteriophage Isolated from the Anterior Nares of Humans.</title>
        <authorList>
            <person name="Aswani V.H."/>
            <person name="Tremblay D.M."/>
            <person name="Moineau S."/>
            <person name="Shukla S.K."/>
        </authorList>
    </citation>
    <scope>NUCLEOTIDE SEQUENCE [LARGE SCALE GENOMIC DNA]</scope>
</reference>
<dbReference type="Gene3D" id="3.40.50.300">
    <property type="entry name" value="P-loop containing nucleotide triphosphate hydrolases"/>
    <property type="match status" value="1"/>
</dbReference>
<dbReference type="EMBL" id="KJ804259">
    <property type="protein sequence ID" value="AIA64148.1"/>
    <property type="molecule type" value="Genomic_DNA"/>
</dbReference>
<name>A0A060AL14_9CAUD</name>
<dbReference type="KEGG" id="vg:19685863"/>
<accession>A0A060AL14</accession>
<sequence>MAKITVDDLLNIEGNKVPTDAKTYSTFVYGFPKTGKTTFINDLYGEKVLFLATERRHDAIPNAHVINIDSWAEFLRIMKLLKNPKLQEKYDAIALDTVSRFETYCETYVLSNLQIDDLSDAAWGKGFSEYNKELEKGLSLIEKSGYTPVFISHAKTETKKVLVKDATEEEKNVEGATTTREKDGKEYVEYQKTVPDVKTKFFNMINRIADNILFLDLTVDNNGVEHRKIFYRDSLTHLAGATFRFMPETSELSSDSYQKVVKKAIESEGKDNITEGKREQSKGVEYDFDALMKETAELGKKLQKDGKTEERNKVIEDVLGNGRKVKDLDESQAEILSVLVDKLKEIA</sequence>
<protein>
    <submittedName>
        <fullName evidence="1">Uncharacterized protein</fullName>
    </submittedName>
</protein>
<gene>
    <name evidence="1" type="ORF">PHAGE6E_122</name>
</gene>
<evidence type="ECO:0000313" key="2">
    <source>
        <dbReference type="Proteomes" id="UP000026999"/>
    </source>
</evidence>
<evidence type="ECO:0000313" key="1">
    <source>
        <dbReference type="EMBL" id="AIA64148.1"/>
    </source>
</evidence>
<dbReference type="InterPro" id="IPR027417">
    <property type="entry name" value="P-loop_NTPase"/>
</dbReference>
<dbReference type="Proteomes" id="UP000026999">
    <property type="component" value="Segment"/>
</dbReference>
<dbReference type="SUPFAM" id="SSF52540">
    <property type="entry name" value="P-loop containing nucleoside triphosphate hydrolases"/>
    <property type="match status" value="1"/>
</dbReference>
<dbReference type="GeneID" id="19685863"/>
<dbReference type="OrthoDB" id="30225at10239"/>
<organism evidence="1 2">
    <name type="scientific">Staphylococcus phage 6ec</name>
    <dbReference type="NCBI Taxonomy" id="1500386"/>
    <lineage>
        <taxon>Viruses</taxon>
        <taxon>Duplodnaviria</taxon>
        <taxon>Heunggongvirae</taxon>
        <taxon>Uroviricota</taxon>
        <taxon>Caudoviricetes</taxon>
        <taxon>Sextaecvirus</taxon>
        <taxon>Sextaecvirus sextaec</taxon>
    </lineage>
</organism>